<accession>A0A6A4TNL9</accession>
<dbReference type="EMBL" id="VEVO01000002">
    <property type="protein sequence ID" value="KAF0045968.1"/>
    <property type="molecule type" value="Genomic_DNA"/>
</dbReference>
<evidence type="ECO:0000313" key="2">
    <source>
        <dbReference type="Proteomes" id="UP000438429"/>
    </source>
</evidence>
<organism evidence="1 2">
    <name type="scientific">Scophthalmus maximus</name>
    <name type="common">Turbot</name>
    <name type="synonym">Psetta maxima</name>
    <dbReference type="NCBI Taxonomy" id="52904"/>
    <lineage>
        <taxon>Eukaryota</taxon>
        <taxon>Metazoa</taxon>
        <taxon>Chordata</taxon>
        <taxon>Craniata</taxon>
        <taxon>Vertebrata</taxon>
        <taxon>Euteleostomi</taxon>
        <taxon>Actinopterygii</taxon>
        <taxon>Neopterygii</taxon>
        <taxon>Teleostei</taxon>
        <taxon>Neoteleostei</taxon>
        <taxon>Acanthomorphata</taxon>
        <taxon>Carangaria</taxon>
        <taxon>Pleuronectiformes</taxon>
        <taxon>Pleuronectoidei</taxon>
        <taxon>Scophthalmidae</taxon>
        <taxon>Scophthalmus</taxon>
    </lineage>
</organism>
<sequence length="146" mass="16597">MPQPFCQKQQRHRSPQISLQSGAFCSSKATDSKCCVDGPDQILPRATEVRVNVNVFSAQGEQTILFNNIHSSLSEFTNRQLKSFPNNNFLRLNPGFGSDPNPLVRWTGFVCSYENQTLKSPGQQKILRMKITRYEANRDRGLFQNT</sequence>
<evidence type="ECO:0000313" key="1">
    <source>
        <dbReference type="EMBL" id="KAF0045968.1"/>
    </source>
</evidence>
<comment type="caution">
    <text evidence="1">The sequence shown here is derived from an EMBL/GenBank/DDBJ whole genome shotgun (WGS) entry which is preliminary data.</text>
</comment>
<dbReference type="AlphaFoldDB" id="A0A6A4TNL9"/>
<reference evidence="1 2" key="1">
    <citation type="submission" date="2019-06" db="EMBL/GenBank/DDBJ databases">
        <title>Draft genomes of female and male turbot (Scophthalmus maximus).</title>
        <authorList>
            <person name="Xu H."/>
            <person name="Xu X.-W."/>
            <person name="Shao C."/>
            <person name="Chen S."/>
        </authorList>
    </citation>
    <scope>NUCLEOTIDE SEQUENCE [LARGE SCALE GENOMIC DNA]</scope>
    <source>
        <strain evidence="1">Ysfricsl-2016a</strain>
        <tissue evidence="1">Blood</tissue>
    </source>
</reference>
<protein>
    <submittedName>
        <fullName evidence="1">Uncharacterized protein</fullName>
    </submittedName>
</protein>
<dbReference type="Proteomes" id="UP000438429">
    <property type="component" value="Unassembled WGS sequence"/>
</dbReference>
<proteinExistence type="predicted"/>
<name>A0A6A4TNL9_SCOMX</name>
<gene>
    <name evidence="1" type="ORF">F2P81_002497</name>
</gene>